<gene>
    <name evidence="2" type="ORF">DK427_02875</name>
</gene>
<reference evidence="2 3" key="1">
    <citation type="submission" date="2018-05" db="EMBL/GenBank/DDBJ databases">
        <title>Complete Genome Sequence of Methylobacterium sp. 17Sr1-43.</title>
        <authorList>
            <person name="Srinivasan S."/>
        </authorList>
    </citation>
    <scope>NUCLEOTIDE SEQUENCE [LARGE SCALE GENOMIC DNA]</scope>
    <source>
        <strain evidence="2 3">17Sr1-43</strain>
    </source>
</reference>
<evidence type="ECO:0000313" key="3">
    <source>
        <dbReference type="Proteomes" id="UP000246058"/>
    </source>
</evidence>
<protein>
    <submittedName>
        <fullName evidence="2">Uncharacterized protein</fullName>
    </submittedName>
</protein>
<dbReference type="KEGG" id="meti:DK427_02875"/>
<feature type="region of interest" description="Disordered" evidence="1">
    <location>
        <begin position="18"/>
        <end position="72"/>
    </location>
</feature>
<dbReference type="EMBL" id="CP029551">
    <property type="protein sequence ID" value="AWN34814.1"/>
    <property type="molecule type" value="Genomic_DNA"/>
</dbReference>
<dbReference type="AlphaFoldDB" id="A0A2U8VMG0"/>
<keyword evidence="3" id="KW-1185">Reference proteome</keyword>
<evidence type="ECO:0000313" key="2">
    <source>
        <dbReference type="EMBL" id="AWN34814.1"/>
    </source>
</evidence>
<name>A0A2U8VMG0_9HYPH</name>
<proteinExistence type="predicted"/>
<sequence>MSSRLRAHAEAHQFDQLLVSALDPNRGPRSTSDDAAPTAMRLEGSMIQTTSRLARHDASRASARSMHYPSVSATGPEQRFYQLILACTHL</sequence>
<organism evidence="2 3">
    <name type="scientific">Methylobacterium radiodurans</name>
    <dbReference type="NCBI Taxonomy" id="2202828"/>
    <lineage>
        <taxon>Bacteria</taxon>
        <taxon>Pseudomonadati</taxon>
        <taxon>Pseudomonadota</taxon>
        <taxon>Alphaproteobacteria</taxon>
        <taxon>Hyphomicrobiales</taxon>
        <taxon>Methylobacteriaceae</taxon>
        <taxon>Methylobacterium</taxon>
    </lineage>
</organism>
<dbReference type="Proteomes" id="UP000246058">
    <property type="component" value="Chromosome"/>
</dbReference>
<evidence type="ECO:0000256" key="1">
    <source>
        <dbReference type="SAM" id="MobiDB-lite"/>
    </source>
</evidence>
<accession>A0A2U8VMG0</accession>